<dbReference type="RefSeq" id="WP_285629362.1">
    <property type="nucleotide sequence ID" value="NZ_BSTJ01000009.1"/>
</dbReference>
<protein>
    <submittedName>
        <fullName evidence="1">Uncharacterized protein</fullName>
    </submittedName>
</protein>
<reference evidence="1" key="1">
    <citation type="submission" date="2023-03" db="EMBL/GenBank/DDBJ databases">
        <title>Actinoallomurus iriomotensis NBRC 103681.</title>
        <authorList>
            <person name="Ichikawa N."/>
            <person name="Sato H."/>
            <person name="Tonouchi N."/>
        </authorList>
    </citation>
    <scope>NUCLEOTIDE SEQUENCE</scope>
    <source>
        <strain evidence="1">NBRC 103681</strain>
    </source>
</reference>
<sequence length="98" mass="11117">MADASALWKLENFIECLDIWAALENPPDGLRRLVTTWIMSRSEDPYKGVRREADQPNLWFGPVPDSARDGVVVACSFWIFELTRTVKCNSFATLSLPI</sequence>
<dbReference type="AlphaFoldDB" id="A0A9W6RR90"/>
<evidence type="ECO:0000313" key="1">
    <source>
        <dbReference type="EMBL" id="GLY78490.1"/>
    </source>
</evidence>
<gene>
    <name evidence="1" type="ORF">Airi01_067570</name>
</gene>
<dbReference type="EMBL" id="BSTJ01000009">
    <property type="protein sequence ID" value="GLY78490.1"/>
    <property type="molecule type" value="Genomic_DNA"/>
</dbReference>
<organism evidence="1 2">
    <name type="scientific">Actinoallomurus iriomotensis</name>
    <dbReference type="NCBI Taxonomy" id="478107"/>
    <lineage>
        <taxon>Bacteria</taxon>
        <taxon>Bacillati</taxon>
        <taxon>Actinomycetota</taxon>
        <taxon>Actinomycetes</taxon>
        <taxon>Streptosporangiales</taxon>
        <taxon>Thermomonosporaceae</taxon>
        <taxon>Actinoallomurus</taxon>
    </lineage>
</organism>
<evidence type="ECO:0000313" key="2">
    <source>
        <dbReference type="Proteomes" id="UP001165135"/>
    </source>
</evidence>
<comment type="caution">
    <text evidence="1">The sequence shown here is derived from an EMBL/GenBank/DDBJ whole genome shotgun (WGS) entry which is preliminary data.</text>
</comment>
<name>A0A9W6RR90_9ACTN</name>
<proteinExistence type="predicted"/>
<dbReference type="Proteomes" id="UP001165135">
    <property type="component" value="Unassembled WGS sequence"/>
</dbReference>
<accession>A0A9W6RR90</accession>